<dbReference type="Proteomes" id="UP001470230">
    <property type="component" value="Unassembled WGS sequence"/>
</dbReference>
<dbReference type="PANTHER" id="PTHR21646:SF24">
    <property type="entry name" value="UBIQUITIN CARBOXYL-TERMINAL HYDROLASE"/>
    <property type="match status" value="1"/>
</dbReference>
<dbReference type="SUPFAM" id="SSF54001">
    <property type="entry name" value="Cysteine proteinases"/>
    <property type="match status" value="1"/>
</dbReference>
<dbReference type="PROSITE" id="PS50235">
    <property type="entry name" value="USP_3"/>
    <property type="match status" value="1"/>
</dbReference>
<dbReference type="Gene3D" id="3.30.2230.10">
    <property type="entry name" value="DUSP-like"/>
    <property type="match status" value="1"/>
</dbReference>
<keyword evidence="7" id="KW-0788">Thiol protease</keyword>
<reference evidence="10 11" key="1">
    <citation type="submission" date="2024-04" db="EMBL/GenBank/DDBJ databases">
        <title>Tritrichomonas musculus Genome.</title>
        <authorList>
            <person name="Alves-Ferreira E."/>
            <person name="Grigg M."/>
            <person name="Lorenzi H."/>
            <person name="Galac M."/>
        </authorList>
    </citation>
    <scope>NUCLEOTIDE SEQUENCE [LARGE SCALE GENOMIC DNA]</scope>
    <source>
        <strain evidence="10 11">EAF2021</strain>
    </source>
</reference>
<comment type="caution">
    <text evidence="10">The sequence shown here is derived from an EMBL/GenBank/DDBJ whole genome shotgun (WGS) entry which is preliminary data.</text>
</comment>
<dbReference type="Pfam" id="PF06337">
    <property type="entry name" value="DUSP"/>
    <property type="match status" value="1"/>
</dbReference>
<evidence type="ECO:0000256" key="1">
    <source>
        <dbReference type="ARBA" id="ARBA00000707"/>
    </source>
</evidence>
<keyword evidence="6" id="KW-0378">Hydrolase</keyword>
<comment type="similarity">
    <text evidence="2">Belongs to the peptidase C19 family.</text>
</comment>
<dbReference type="EC" id="3.4.19.12" evidence="3"/>
<comment type="catalytic activity">
    <reaction evidence="1">
        <text>Thiol-dependent hydrolysis of ester, thioester, amide, peptide and isopeptide bonds formed by the C-terminal Gly of ubiquitin (a 76-residue protein attached to proteins as an intracellular targeting signal).</text>
        <dbReference type="EC" id="3.4.19.12"/>
    </reaction>
</comment>
<evidence type="ECO:0000313" key="10">
    <source>
        <dbReference type="EMBL" id="KAK8882446.1"/>
    </source>
</evidence>
<keyword evidence="5" id="KW-0833">Ubl conjugation pathway</keyword>
<evidence type="ECO:0000313" key="11">
    <source>
        <dbReference type="Proteomes" id="UP001470230"/>
    </source>
</evidence>
<evidence type="ECO:0000259" key="9">
    <source>
        <dbReference type="PROSITE" id="PS51283"/>
    </source>
</evidence>
<dbReference type="Gene3D" id="3.90.70.10">
    <property type="entry name" value="Cysteine proteinases"/>
    <property type="match status" value="2"/>
</dbReference>
<dbReference type="InterPro" id="IPR038765">
    <property type="entry name" value="Papain-like_cys_pep_sf"/>
</dbReference>
<feature type="domain" description="USP" evidence="8">
    <location>
        <begin position="229"/>
        <end position="802"/>
    </location>
</feature>
<feature type="domain" description="DUSP" evidence="9">
    <location>
        <begin position="8"/>
        <end position="108"/>
    </location>
</feature>
<evidence type="ECO:0000256" key="6">
    <source>
        <dbReference type="ARBA" id="ARBA00022801"/>
    </source>
</evidence>
<evidence type="ECO:0000256" key="5">
    <source>
        <dbReference type="ARBA" id="ARBA00022786"/>
    </source>
</evidence>
<dbReference type="InterPro" id="IPR028889">
    <property type="entry name" value="USP"/>
</dbReference>
<dbReference type="InterPro" id="IPR018200">
    <property type="entry name" value="USP_CS"/>
</dbReference>
<accession>A0ABR2JUA4</accession>
<keyword evidence="11" id="KW-1185">Reference proteome</keyword>
<dbReference type="InterPro" id="IPR050185">
    <property type="entry name" value="Ub_carboxyl-term_hydrolase"/>
</dbReference>
<evidence type="ECO:0000256" key="3">
    <source>
        <dbReference type="ARBA" id="ARBA00012759"/>
    </source>
</evidence>
<organism evidence="10 11">
    <name type="scientific">Tritrichomonas musculus</name>
    <dbReference type="NCBI Taxonomy" id="1915356"/>
    <lineage>
        <taxon>Eukaryota</taxon>
        <taxon>Metamonada</taxon>
        <taxon>Parabasalia</taxon>
        <taxon>Tritrichomonadida</taxon>
        <taxon>Tritrichomonadidae</taxon>
        <taxon>Tritrichomonas</taxon>
    </lineage>
</organism>
<dbReference type="Pfam" id="PF00443">
    <property type="entry name" value="UCH"/>
    <property type="match status" value="1"/>
</dbReference>
<evidence type="ECO:0000256" key="2">
    <source>
        <dbReference type="ARBA" id="ARBA00009085"/>
    </source>
</evidence>
<protein>
    <recommendedName>
        <fullName evidence="3">ubiquitinyl hydrolase 1</fullName>
        <ecNumber evidence="3">3.4.19.12</ecNumber>
    </recommendedName>
</protein>
<dbReference type="PANTHER" id="PTHR21646">
    <property type="entry name" value="UBIQUITIN CARBOXYL-TERMINAL HYDROLASE"/>
    <property type="match status" value="1"/>
</dbReference>
<gene>
    <name evidence="10" type="ORF">M9Y10_045088</name>
</gene>
<dbReference type="SUPFAM" id="SSF143791">
    <property type="entry name" value="DUSP-like"/>
    <property type="match status" value="1"/>
</dbReference>
<proteinExistence type="inferred from homology"/>
<dbReference type="Gene3D" id="3.10.20.90">
    <property type="entry name" value="Phosphatidylinositol 3-kinase Catalytic Subunit, Chain A, domain 1"/>
    <property type="match status" value="1"/>
</dbReference>
<dbReference type="InterPro" id="IPR001394">
    <property type="entry name" value="Peptidase_C19_UCH"/>
</dbReference>
<dbReference type="InterPro" id="IPR006615">
    <property type="entry name" value="Pept_C19_DUSP"/>
</dbReference>
<dbReference type="InterPro" id="IPR035927">
    <property type="entry name" value="DUSP-like_sf"/>
</dbReference>
<name>A0ABR2JUA4_9EUKA</name>
<keyword evidence="4" id="KW-0645">Protease</keyword>
<evidence type="ECO:0000256" key="7">
    <source>
        <dbReference type="ARBA" id="ARBA00022807"/>
    </source>
</evidence>
<dbReference type="SMART" id="SM00695">
    <property type="entry name" value="DUSP"/>
    <property type="match status" value="1"/>
</dbReference>
<evidence type="ECO:0000259" key="8">
    <source>
        <dbReference type="PROSITE" id="PS50235"/>
    </source>
</evidence>
<evidence type="ECO:0000256" key="4">
    <source>
        <dbReference type="ARBA" id="ARBA00022670"/>
    </source>
</evidence>
<dbReference type="EMBL" id="JAPFFF010000009">
    <property type="protein sequence ID" value="KAK8882446.1"/>
    <property type="molecule type" value="Genomic_DNA"/>
</dbReference>
<dbReference type="PROSITE" id="PS00973">
    <property type="entry name" value="USP_2"/>
    <property type="match status" value="1"/>
</dbReference>
<sequence length="804" mass="93125">MLPLSPTPDAPEQCRIIRDLLQRTKILPNSEGFLISAKWFKNWKDHVGFNGPANFFKVNPIDNKCLLSDNQVKDDLKVHVDYEVVPETVFSTLHEWYGGGPVLKRNVEHDPVHDCNVVVINPPTFDIYYNDDHQTFEFSLYQPIKDLKRKACESFHITNMQSRARLCDYFMKVCQTELNDERCLEYYAIPPGSQLILQVQNEDGTWPETIDSKNQEYWTRLDRSDPGMHGFLATPNGCYVNVVLQCLSHSQPLINYFTGSDWKLSLNLSNKRGTKGRLAEAFAGIVRDMWTSKIPVLSPRIFKNTIGDQVEIFKGDNQGDVHELITYTLDLLSEDLNRSNELIEGSVAEGTLDNEQEVAKSSWECHTKFQDSYIVENFHGLFRSRVECQKCHHTAVSFDPYSTISLAIPIPLQNTAPFTFIPWDLKKPRILMQLKLNNPTLLTEVIDGICHRMKRQMNIIFAEYHQHSIELKWLKYLEPSSRDIKIIAFELPPHKPDAIFAQVRLMAPVTNANRKTQKEIDPFCLVQLPPTILDGNSEAIIQEECEKRFDPLFSPCKGEVTNPKIKDIIDKLYPPQPNDEDFATRLKAKIYSRSYEKTVKFERDPTVTIVTTRRIDVRLNSAIISDPTKFEWTALQNIENTIETPTDFTHSNIFTLKECLDNFIAEDQLDEKNLRFCPYCQENSKCAKKMDLWSAPKVLILHLKRYQCNIYSTKKLTEKVTYPDILDLSSYIVGPDQDKDNMKYKLYAIIEHFGGLDSGHYETIILQDQKDKWFKYNDQLVQIIKKEKAHSQNAYVLFYVRIDE</sequence>
<dbReference type="PROSITE" id="PS51283">
    <property type="entry name" value="DUSP"/>
    <property type="match status" value="1"/>
</dbReference>